<dbReference type="OrthoDB" id="286948at2759"/>
<reference evidence="2 3" key="1">
    <citation type="journal article" date="2006" name="Nature">
        <title>Global trends of whole-genome duplications revealed by the ciliate Paramecium tetraurelia.</title>
        <authorList>
            <consortium name="Genoscope"/>
            <person name="Aury J.-M."/>
            <person name="Jaillon O."/>
            <person name="Duret L."/>
            <person name="Noel B."/>
            <person name="Jubin C."/>
            <person name="Porcel B.M."/>
            <person name="Segurens B."/>
            <person name="Daubin V."/>
            <person name="Anthouard V."/>
            <person name="Aiach N."/>
            <person name="Arnaiz O."/>
            <person name="Billaut A."/>
            <person name="Beisson J."/>
            <person name="Blanc I."/>
            <person name="Bouhouche K."/>
            <person name="Camara F."/>
            <person name="Duharcourt S."/>
            <person name="Guigo R."/>
            <person name="Gogendeau D."/>
            <person name="Katinka M."/>
            <person name="Keller A.-M."/>
            <person name="Kissmehl R."/>
            <person name="Klotz C."/>
            <person name="Koll F."/>
            <person name="Le Moue A."/>
            <person name="Lepere C."/>
            <person name="Malinsky S."/>
            <person name="Nowacki M."/>
            <person name="Nowak J.K."/>
            <person name="Plattner H."/>
            <person name="Poulain J."/>
            <person name="Ruiz F."/>
            <person name="Serrano V."/>
            <person name="Zagulski M."/>
            <person name="Dessen P."/>
            <person name="Betermier M."/>
            <person name="Weissenbach J."/>
            <person name="Scarpelli C."/>
            <person name="Schachter V."/>
            <person name="Sperling L."/>
            <person name="Meyer E."/>
            <person name="Cohen J."/>
            <person name="Wincker P."/>
        </authorList>
    </citation>
    <scope>NUCLEOTIDE SEQUENCE [LARGE SCALE GENOMIC DNA]</scope>
    <source>
        <strain evidence="2 3">Stock d4-2</strain>
    </source>
</reference>
<organism evidence="2 3">
    <name type="scientific">Paramecium tetraurelia</name>
    <dbReference type="NCBI Taxonomy" id="5888"/>
    <lineage>
        <taxon>Eukaryota</taxon>
        <taxon>Sar</taxon>
        <taxon>Alveolata</taxon>
        <taxon>Ciliophora</taxon>
        <taxon>Intramacronucleata</taxon>
        <taxon>Oligohymenophorea</taxon>
        <taxon>Peniculida</taxon>
        <taxon>Parameciidae</taxon>
        <taxon>Paramecium</taxon>
    </lineage>
</organism>
<dbReference type="RefSeq" id="XP_001427805.1">
    <property type="nucleotide sequence ID" value="XM_001427768.1"/>
</dbReference>
<feature type="transmembrane region" description="Helical" evidence="1">
    <location>
        <begin position="20"/>
        <end position="36"/>
    </location>
</feature>
<evidence type="ECO:0000313" key="2">
    <source>
        <dbReference type="EMBL" id="CAK60407.1"/>
    </source>
</evidence>
<accession>A0BPE0</accession>
<evidence type="ECO:0008006" key="4">
    <source>
        <dbReference type="Google" id="ProtNLM"/>
    </source>
</evidence>
<keyword evidence="1" id="KW-1133">Transmembrane helix</keyword>
<sequence length="119" mass="14269">METQQVLRNDNEDLSFFEPKYFLIVVLICFAIYFLLKDDGKKETIKDKVWKKLAFSYQDMMNTFDNSEKELLKHTFHNTIFNTKFTTVNNYIRNPSKKKSNVSFDLDKNVTHMFQENGY</sequence>
<keyword evidence="1" id="KW-0472">Membrane</keyword>
<name>A0BPE0_PARTE</name>
<dbReference type="EMBL" id="CT868008">
    <property type="protein sequence ID" value="CAK60407.1"/>
    <property type="molecule type" value="Genomic_DNA"/>
</dbReference>
<dbReference type="KEGG" id="ptm:GSPATT00005156001"/>
<evidence type="ECO:0000313" key="3">
    <source>
        <dbReference type="Proteomes" id="UP000000600"/>
    </source>
</evidence>
<keyword evidence="3" id="KW-1185">Reference proteome</keyword>
<dbReference type="HOGENOM" id="CLU_2065991_0_0_1"/>
<protein>
    <recommendedName>
        <fullName evidence="4">Cathepsin propeptide inhibitor domain-containing protein</fullName>
    </recommendedName>
</protein>
<dbReference type="OMA" id="THMFQEN"/>
<dbReference type="Proteomes" id="UP000000600">
    <property type="component" value="Unassembled WGS sequence"/>
</dbReference>
<dbReference type="AlphaFoldDB" id="A0BPE0"/>
<proteinExistence type="predicted"/>
<gene>
    <name evidence="2" type="ORF">GSPATT00005156001</name>
</gene>
<dbReference type="GeneID" id="5013589"/>
<evidence type="ECO:0000256" key="1">
    <source>
        <dbReference type="SAM" id="Phobius"/>
    </source>
</evidence>
<keyword evidence="1" id="KW-0812">Transmembrane</keyword>
<dbReference type="InParanoid" id="A0BPE0"/>